<evidence type="ECO:0000256" key="2">
    <source>
        <dbReference type="ARBA" id="ARBA00023128"/>
    </source>
</evidence>
<accession>A0AA38RAS0</accession>
<evidence type="ECO:0000313" key="5">
    <source>
        <dbReference type="Proteomes" id="UP001174691"/>
    </source>
</evidence>
<dbReference type="Proteomes" id="UP001174691">
    <property type="component" value="Unassembled WGS sequence"/>
</dbReference>
<dbReference type="Gene3D" id="3.40.1170.60">
    <property type="match status" value="1"/>
</dbReference>
<protein>
    <submittedName>
        <fullName evidence="4">DNA/RNA polymerase</fullName>
    </submittedName>
</protein>
<dbReference type="FunFam" id="3.40.1170.60:FF:000006">
    <property type="entry name" value="DNA polymerase iota"/>
    <property type="match status" value="1"/>
</dbReference>
<dbReference type="SUPFAM" id="SSF56672">
    <property type="entry name" value="DNA/RNA polymerases"/>
    <property type="match status" value="1"/>
</dbReference>
<dbReference type="AlphaFoldDB" id="A0AA38RAS0"/>
<dbReference type="PROSITE" id="PS50173">
    <property type="entry name" value="UMUC"/>
    <property type="match status" value="1"/>
</dbReference>
<proteinExistence type="predicted"/>
<feature type="domain" description="UmuC" evidence="3">
    <location>
        <begin position="17"/>
        <end position="255"/>
    </location>
</feature>
<gene>
    <name evidence="4" type="ORF">NKR19_g6834</name>
</gene>
<dbReference type="EMBL" id="JANBVN010000111">
    <property type="protein sequence ID" value="KAJ9143542.1"/>
    <property type="molecule type" value="Genomic_DNA"/>
</dbReference>
<dbReference type="GO" id="GO:0005739">
    <property type="term" value="C:mitochondrion"/>
    <property type="evidence" value="ECO:0007669"/>
    <property type="project" value="UniProtKB-SubCell"/>
</dbReference>
<name>A0AA38RAS0_9PEZI</name>
<dbReference type="GO" id="GO:0003887">
    <property type="term" value="F:DNA-directed DNA polymerase activity"/>
    <property type="evidence" value="ECO:0007669"/>
    <property type="project" value="TreeGrafter"/>
</dbReference>
<evidence type="ECO:0000259" key="3">
    <source>
        <dbReference type="PROSITE" id="PS50173"/>
    </source>
</evidence>
<dbReference type="PANTHER" id="PTHR46404:SF1">
    <property type="entry name" value="DNA POLYMERASE IOTA"/>
    <property type="match status" value="1"/>
</dbReference>
<dbReference type="InterPro" id="IPR036775">
    <property type="entry name" value="DNA_pol_Y-fam_lit_finger_sf"/>
</dbReference>
<dbReference type="GO" id="GO:0070987">
    <property type="term" value="P:error-free translesion synthesis"/>
    <property type="evidence" value="ECO:0007669"/>
    <property type="project" value="UniProtKB-ARBA"/>
</dbReference>
<dbReference type="GO" id="GO:0006281">
    <property type="term" value="P:DNA repair"/>
    <property type="evidence" value="ECO:0007669"/>
    <property type="project" value="InterPro"/>
</dbReference>
<evidence type="ECO:0000256" key="1">
    <source>
        <dbReference type="ARBA" id="ARBA00004173"/>
    </source>
</evidence>
<dbReference type="InterPro" id="IPR001126">
    <property type="entry name" value="UmuC"/>
</dbReference>
<dbReference type="Gene3D" id="3.30.1490.100">
    <property type="entry name" value="DNA polymerase, Y-family, little finger domain"/>
    <property type="match status" value="1"/>
</dbReference>
<comment type="caution">
    <text evidence="4">The sequence shown here is derived from an EMBL/GenBank/DDBJ whole genome shotgun (WGS) entry which is preliminary data.</text>
</comment>
<dbReference type="Pfam" id="PF00817">
    <property type="entry name" value="IMS"/>
    <property type="match status" value="1"/>
</dbReference>
<dbReference type="InterPro" id="IPR043502">
    <property type="entry name" value="DNA/RNA_pol_sf"/>
</dbReference>
<reference evidence="4" key="1">
    <citation type="submission" date="2022-07" db="EMBL/GenBank/DDBJ databases">
        <title>Fungi with potential for degradation of polypropylene.</title>
        <authorList>
            <person name="Gostincar C."/>
        </authorList>
    </citation>
    <scope>NUCLEOTIDE SEQUENCE</scope>
    <source>
        <strain evidence="4">EXF-13287</strain>
    </source>
</reference>
<organism evidence="4 5">
    <name type="scientific">Coniochaeta hoffmannii</name>
    <dbReference type="NCBI Taxonomy" id="91930"/>
    <lineage>
        <taxon>Eukaryota</taxon>
        <taxon>Fungi</taxon>
        <taxon>Dikarya</taxon>
        <taxon>Ascomycota</taxon>
        <taxon>Pezizomycotina</taxon>
        <taxon>Sordariomycetes</taxon>
        <taxon>Sordariomycetidae</taxon>
        <taxon>Coniochaetales</taxon>
        <taxon>Coniochaetaceae</taxon>
        <taxon>Coniochaeta</taxon>
    </lineage>
</organism>
<dbReference type="PANTHER" id="PTHR46404">
    <property type="entry name" value="DNA POLYMERASE IOTA"/>
    <property type="match status" value="1"/>
</dbReference>
<dbReference type="InterPro" id="IPR043128">
    <property type="entry name" value="Rev_trsase/Diguanyl_cyclase"/>
</dbReference>
<sequence length="591" mass="66079">MDLSRPKPPRRKDDRIILHFDYDCFYAQVAENKEPALKSLPLGIKQKSILATCNYVARRRGVTKLMGISDAKKICPDLILVDGEDLSAFRDVSKKLYHLLRWYSWNGRIERLGLDEVFLDVTDIVAYNVELLNLHALEQSFFCLSRQDPELGFSYDATAIAGCTHGSSPPTSQDDPNFPLHLRLVAASHLARYLRLKIEEEGYTSACGISSNKVLAKLAGTINKPRNQTTLLVFREQDIWSFMDAHNLRKIPGIGNRITSVLEAHVQSTEADPNFRSFEAAVTAGPVRTYPDMSAATLEKLLGGPGTEKGIGEKVWCLLHGVDNSPVKPASDVPTQISIEDTYQGLDVLAEIDRQLRLLSNSLLRRMHVDLVVDADDDDEYTQPPSLTNRGKKEKKKRWLAHPKTIRLTTRPYFRADSGKPYNYARVSRSQQLPNFVFGFGLAREALADKLVDEVLLPMFRRLNPAVKDWNVGLLNVCVANMVVVGGESGGAGVGRDIGTMFKRQEDVLREFRVYDDAPKEVRPDTSADGVVGDGHSYVTVNEVGKAEDDSDAEPWEEDDRDGLECCSRCGHLIPGFALVAHERYHDLEPE</sequence>
<comment type="subcellular location">
    <subcellularLocation>
        <location evidence="1">Mitochondrion</location>
    </subcellularLocation>
</comment>
<keyword evidence="5" id="KW-1185">Reference proteome</keyword>
<dbReference type="GO" id="GO:0003684">
    <property type="term" value="F:damaged DNA binding"/>
    <property type="evidence" value="ECO:0007669"/>
    <property type="project" value="InterPro"/>
</dbReference>
<dbReference type="Gene3D" id="3.30.70.270">
    <property type="match status" value="1"/>
</dbReference>
<evidence type="ECO:0000313" key="4">
    <source>
        <dbReference type="EMBL" id="KAJ9143542.1"/>
    </source>
</evidence>
<keyword evidence="2" id="KW-0496">Mitochondrion</keyword>